<dbReference type="GO" id="GO:0004089">
    <property type="term" value="F:carbonate dehydratase activity"/>
    <property type="evidence" value="ECO:0007669"/>
    <property type="project" value="UniProtKB-EC"/>
</dbReference>
<comment type="similarity">
    <text evidence="1">Belongs to the alpha-carbonic anhydrase family.</text>
</comment>
<organism evidence="8 9">
    <name type="scientific">Caligus rogercresseyi</name>
    <name type="common">Sea louse</name>
    <dbReference type="NCBI Taxonomy" id="217165"/>
    <lineage>
        <taxon>Eukaryota</taxon>
        <taxon>Metazoa</taxon>
        <taxon>Ecdysozoa</taxon>
        <taxon>Arthropoda</taxon>
        <taxon>Crustacea</taxon>
        <taxon>Multicrustacea</taxon>
        <taxon>Hexanauplia</taxon>
        <taxon>Copepoda</taxon>
        <taxon>Siphonostomatoida</taxon>
        <taxon>Caligidae</taxon>
        <taxon>Caligus</taxon>
    </lineage>
</organism>
<evidence type="ECO:0000256" key="1">
    <source>
        <dbReference type="ARBA" id="ARBA00010718"/>
    </source>
</evidence>
<evidence type="ECO:0000256" key="6">
    <source>
        <dbReference type="ARBA" id="ARBA00048348"/>
    </source>
</evidence>
<dbReference type="InterPro" id="IPR023561">
    <property type="entry name" value="Carbonic_anhydrase_a-class"/>
</dbReference>
<dbReference type="Proteomes" id="UP000595437">
    <property type="component" value="Chromosome 17"/>
</dbReference>
<name>A0A7T8GND6_CALRO</name>
<dbReference type="SUPFAM" id="SSF51069">
    <property type="entry name" value="Carbonic anhydrase"/>
    <property type="match status" value="1"/>
</dbReference>
<dbReference type="EC" id="4.2.1.1" evidence="2"/>
<dbReference type="Pfam" id="PF00194">
    <property type="entry name" value="Carb_anhydrase"/>
    <property type="match status" value="1"/>
</dbReference>
<dbReference type="InterPro" id="IPR036398">
    <property type="entry name" value="CA_dom_sf"/>
</dbReference>
<protein>
    <recommendedName>
        <fullName evidence="2">carbonic anhydrase</fullName>
        <ecNumber evidence="2">4.2.1.1</ecNumber>
    </recommendedName>
</protein>
<evidence type="ECO:0000313" key="8">
    <source>
        <dbReference type="EMBL" id="QQP34666.1"/>
    </source>
</evidence>
<evidence type="ECO:0000313" key="9">
    <source>
        <dbReference type="Proteomes" id="UP000595437"/>
    </source>
</evidence>
<keyword evidence="3" id="KW-0479">Metal-binding</keyword>
<keyword evidence="4" id="KW-0862">Zinc</keyword>
<sequence>MEGVSDNLAVLGILFDIIPCSVVELNTLVSELANIKNPQSKASISGLTLERFLPTDTDTFFSYSGSLTTPKCQEIVSWTVFKVKKKPITFFSSFNLNIYMTSWKG</sequence>
<dbReference type="PROSITE" id="PS51144">
    <property type="entry name" value="ALPHA_CA_2"/>
    <property type="match status" value="1"/>
</dbReference>
<gene>
    <name evidence="8" type="ORF">FKW44_022630</name>
</gene>
<accession>A0A7T8GND6</accession>
<dbReference type="GO" id="GO:0005886">
    <property type="term" value="C:plasma membrane"/>
    <property type="evidence" value="ECO:0007669"/>
    <property type="project" value="TreeGrafter"/>
</dbReference>
<dbReference type="InterPro" id="IPR001148">
    <property type="entry name" value="CA_dom"/>
</dbReference>
<reference evidence="9" key="1">
    <citation type="submission" date="2021-01" db="EMBL/GenBank/DDBJ databases">
        <title>Caligus Genome Assembly.</title>
        <authorList>
            <person name="Gallardo-Escarate C."/>
        </authorList>
    </citation>
    <scope>NUCLEOTIDE SEQUENCE [LARGE SCALE GENOMIC DNA]</scope>
</reference>
<dbReference type="PANTHER" id="PTHR18952">
    <property type="entry name" value="CARBONIC ANHYDRASE"/>
    <property type="match status" value="1"/>
</dbReference>
<feature type="domain" description="Alpha-carbonic anhydrase" evidence="7">
    <location>
        <begin position="1"/>
        <end position="105"/>
    </location>
</feature>
<keyword evidence="5" id="KW-0456">Lyase</keyword>
<dbReference type="AlphaFoldDB" id="A0A7T8GND6"/>
<evidence type="ECO:0000256" key="2">
    <source>
        <dbReference type="ARBA" id="ARBA00012925"/>
    </source>
</evidence>
<dbReference type="Gene3D" id="3.10.200.10">
    <property type="entry name" value="Alpha carbonic anhydrase"/>
    <property type="match status" value="1"/>
</dbReference>
<evidence type="ECO:0000256" key="4">
    <source>
        <dbReference type="ARBA" id="ARBA00022833"/>
    </source>
</evidence>
<proteinExistence type="inferred from homology"/>
<comment type="catalytic activity">
    <reaction evidence="6">
        <text>hydrogencarbonate + H(+) = CO2 + H2O</text>
        <dbReference type="Rhea" id="RHEA:10748"/>
        <dbReference type="ChEBI" id="CHEBI:15377"/>
        <dbReference type="ChEBI" id="CHEBI:15378"/>
        <dbReference type="ChEBI" id="CHEBI:16526"/>
        <dbReference type="ChEBI" id="CHEBI:17544"/>
        <dbReference type="EC" id="4.2.1.1"/>
    </reaction>
</comment>
<dbReference type="OrthoDB" id="429145at2759"/>
<keyword evidence="9" id="KW-1185">Reference proteome</keyword>
<dbReference type="GO" id="GO:0008270">
    <property type="term" value="F:zinc ion binding"/>
    <property type="evidence" value="ECO:0007669"/>
    <property type="project" value="InterPro"/>
</dbReference>
<evidence type="ECO:0000256" key="5">
    <source>
        <dbReference type="ARBA" id="ARBA00023239"/>
    </source>
</evidence>
<evidence type="ECO:0000256" key="3">
    <source>
        <dbReference type="ARBA" id="ARBA00022723"/>
    </source>
</evidence>
<dbReference type="EMBL" id="CP045906">
    <property type="protein sequence ID" value="QQP34666.1"/>
    <property type="molecule type" value="Genomic_DNA"/>
</dbReference>
<dbReference type="PANTHER" id="PTHR18952:SF265">
    <property type="entry name" value="CARBONIC ANHYDRASE"/>
    <property type="match status" value="1"/>
</dbReference>
<evidence type="ECO:0000259" key="7">
    <source>
        <dbReference type="PROSITE" id="PS51144"/>
    </source>
</evidence>